<evidence type="ECO:0000313" key="2">
    <source>
        <dbReference type="Proteomes" id="UP000003835"/>
    </source>
</evidence>
<gene>
    <name evidence="1" type="ORF">MC7420_8014</name>
</gene>
<dbReference type="AlphaFoldDB" id="B4VIB7"/>
<organism evidence="1 2">
    <name type="scientific">Coleofasciculus chthonoplastes PCC 7420</name>
    <dbReference type="NCBI Taxonomy" id="118168"/>
    <lineage>
        <taxon>Bacteria</taxon>
        <taxon>Bacillati</taxon>
        <taxon>Cyanobacteriota</taxon>
        <taxon>Cyanophyceae</taxon>
        <taxon>Coleofasciculales</taxon>
        <taxon>Coleofasciculaceae</taxon>
        <taxon>Coleofasciculus</taxon>
    </lineage>
</organism>
<reference evidence="1 2" key="1">
    <citation type="submission" date="2008-07" db="EMBL/GenBank/DDBJ databases">
        <authorList>
            <person name="Tandeau de Marsac N."/>
            <person name="Ferriera S."/>
            <person name="Johnson J."/>
            <person name="Kravitz S."/>
            <person name="Beeson K."/>
            <person name="Sutton G."/>
            <person name="Rogers Y.-H."/>
            <person name="Friedman R."/>
            <person name="Frazier M."/>
            <person name="Venter J.C."/>
        </authorList>
    </citation>
    <scope>NUCLEOTIDE SEQUENCE [LARGE SCALE GENOMIC DNA]</scope>
    <source>
        <strain evidence="1 2">PCC 7420</strain>
    </source>
</reference>
<sequence length="73" mass="8230">MNATEQAPLDEQTLSRCCLAPLFADIMCKGQISLSDWRELMTAPWDNSFTSNDEAILMRLIYGVHRGLVKVVD</sequence>
<dbReference type="Proteomes" id="UP000003835">
    <property type="component" value="Unassembled WGS sequence"/>
</dbReference>
<dbReference type="RefSeq" id="WP_006098710.1">
    <property type="nucleotide sequence ID" value="NZ_DS989842.1"/>
</dbReference>
<accession>B4VIB7</accession>
<protein>
    <submittedName>
        <fullName evidence="1">Uncharacterized protein</fullName>
    </submittedName>
</protein>
<dbReference type="HOGENOM" id="CLU_186050_1_1_3"/>
<dbReference type="OrthoDB" id="532749at2"/>
<proteinExistence type="predicted"/>
<keyword evidence="2" id="KW-1185">Reference proteome</keyword>
<evidence type="ECO:0000313" key="1">
    <source>
        <dbReference type="EMBL" id="EDX78276.1"/>
    </source>
</evidence>
<dbReference type="EMBL" id="DS989842">
    <property type="protein sequence ID" value="EDX78276.1"/>
    <property type="molecule type" value="Genomic_DNA"/>
</dbReference>
<name>B4VIB7_9CYAN</name>